<gene>
    <name evidence="4" type="ORF">Tci_035983</name>
</gene>
<dbReference type="InterPro" id="IPR053134">
    <property type="entry name" value="RNA-dir_DNA_polymerase"/>
</dbReference>
<sequence>MTKLTQKGVKFDWSEKAEAAFQLIKQKLYSAPILPLPGGNTVMSDSEDSTVTYIAVSSPFGGLSDIGSLGVDGPPMMPEDPACIPGVMPPEDEVFLAKKQPLLVAVSPTAESPGYIADSGPKEDPTYYPADRDDDDEEEEESFEDEADDVEEDEDEDEEEEHPALADSIPPPPVHCVIARMSIKEQPPTLVWSEVEIDKLLAIRSPLPSPLSPWSSPLPQIPSPPLHVSSPSLPASSTYPLGYRADKIWLRAETPSTSHPLPLGTSPSGTPPLLPIPLPTPSPPLTLPSTIHRADVPEVTLPPQKRLYTALGLRYEVGESSSASATRPTGSRRADYGFIATLDDEIRRAPATDDTELGRRMTDFTTTVRQDTDDIYERRDDAQDDRALICGRVNMLYRDRRDHAQATRLMETEARHSRQVVAQRSEIVKLRAADRRRQAQFIEALKMIKTLQTQMTALQRQHGPAKGPAQPNAPEEADVICGMVKMAPKRTTRSTPTTTTTTTTTSVTEAHLKALIDQGVANALAAHDANRIQNGEDSHDSVMGVRRQAPPARECTYQDFMKYKPLYFKGTEGNSHGTTVGPDVAYAMTYTNLRKKMTDKYYPRGKIKKLEGELWNLKVKSNDMVGYNQHFQELEFLCVRMFPEESDKVERYVGGFPDVIHGSVVASRPKTMQEAIEIAIELMDKRTTLLLNVRLRTNGSLMTLPKTIKTNNNNRTRGKILSGLTLLGLVIRNLTGVLNLYNLNATITMMVIVLRNATSATRLAIWPGTVGVLQVPILQTTKGAQGQFRNLLALSVEPKDISRGSDLPGLPPTRQVEFQIDLIPGAAPVARTPYRLAPSEMKELSDQLKELSDKGFIRPKLNKLTVKNRYPLLKIDDLFDQLQGSSVYSKIDLRSSYHQLRVRKEYIPKTAFRTRYGHYEFQVMPFGLTNAPAVFMDLMNRECKSYLDKFVIVFIGDILIYLKKKKEHEEHLKLILELLKKEKLYAKLSKCEFWIPKHILNQKELNMRQRRWLELLNDYDCEIRYHPGKTKARKPENIKNEDVGGMLIKNSKDPEKHRTEKLEPHADGTICLNGRSWLLCYGDMRTVITHDWDKVMLKVSPWKEVVRFGKRGKLNPRYVGPFKVLAKVGDVAYKLELPKEMSRVHNTFHEPVEIMDREVKRLSRSLILIFKIRWNSRRGPEFTWEPEDQFQKKYPHIFTKTAPSSSATS</sequence>
<evidence type="ECO:0000256" key="1">
    <source>
        <dbReference type="SAM" id="MobiDB-lite"/>
    </source>
</evidence>
<dbReference type="InterPro" id="IPR000477">
    <property type="entry name" value="RT_dom"/>
</dbReference>
<comment type="caution">
    <text evidence="4">The sequence shown here is derived from an EMBL/GenBank/DDBJ whole genome shotgun (WGS) entry which is preliminary data.</text>
</comment>
<dbReference type="Pfam" id="PF24626">
    <property type="entry name" value="SH3_Tf2-1"/>
    <property type="match status" value="1"/>
</dbReference>
<feature type="domain" description="Reverse transcriptase" evidence="2">
    <location>
        <begin position="860"/>
        <end position="995"/>
    </location>
</feature>
<feature type="domain" description="Tf2-1-like SH3-like" evidence="3">
    <location>
        <begin position="1093"/>
        <end position="1149"/>
    </location>
</feature>
<keyword evidence="4" id="KW-0548">Nucleotidyltransferase</keyword>
<dbReference type="GO" id="GO:0003964">
    <property type="term" value="F:RNA-directed DNA polymerase activity"/>
    <property type="evidence" value="ECO:0007669"/>
    <property type="project" value="UniProtKB-KW"/>
</dbReference>
<feature type="compositionally biased region" description="Acidic residues" evidence="1">
    <location>
        <begin position="132"/>
        <end position="161"/>
    </location>
</feature>
<dbReference type="InterPro" id="IPR043502">
    <property type="entry name" value="DNA/RNA_pol_sf"/>
</dbReference>
<feature type="region of interest" description="Disordered" evidence="1">
    <location>
        <begin position="111"/>
        <end position="173"/>
    </location>
</feature>
<dbReference type="CDD" id="cd01647">
    <property type="entry name" value="RT_LTR"/>
    <property type="match status" value="1"/>
</dbReference>
<dbReference type="SUPFAM" id="SSF56672">
    <property type="entry name" value="DNA/RNA polymerases"/>
    <property type="match status" value="2"/>
</dbReference>
<proteinExistence type="predicted"/>
<dbReference type="EMBL" id="BKCJ010004946">
    <property type="protein sequence ID" value="GEU64005.1"/>
    <property type="molecule type" value="Genomic_DNA"/>
</dbReference>
<dbReference type="Gene3D" id="3.30.70.270">
    <property type="match status" value="2"/>
</dbReference>
<organism evidence="4">
    <name type="scientific">Tanacetum cinerariifolium</name>
    <name type="common">Dalmatian daisy</name>
    <name type="synonym">Chrysanthemum cinerariifolium</name>
    <dbReference type="NCBI Taxonomy" id="118510"/>
    <lineage>
        <taxon>Eukaryota</taxon>
        <taxon>Viridiplantae</taxon>
        <taxon>Streptophyta</taxon>
        <taxon>Embryophyta</taxon>
        <taxon>Tracheophyta</taxon>
        <taxon>Spermatophyta</taxon>
        <taxon>Magnoliopsida</taxon>
        <taxon>eudicotyledons</taxon>
        <taxon>Gunneridae</taxon>
        <taxon>Pentapetalae</taxon>
        <taxon>asterids</taxon>
        <taxon>campanulids</taxon>
        <taxon>Asterales</taxon>
        <taxon>Asteraceae</taxon>
        <taxon>Asteroideae</taxon>
        <taxon>Anthemideae</taxon>
        <taxon>Anthemidinae</taxon>
        <taxon>Tanacetum</taxon>
    </lineage>
</organism>
<evidence type="ECO:0000259" key="3">
    <source>
        <dbReference type="Pfam" id="PF24626"/>
    </source>
</evidence>
<accession>A0A6L2LV32</accession>
<dbReference type="InterPro" id="IPR056924">
    <property type="entry name" value="SH3_Tf2-1"/>
</dbReference>
<dbReference type="PANTHER" id="PTHR24559">
    <property type="entry name" value="TRANSPOSON TY3-I GAG-POL POLYPROTEIN"/>
    <property type="match status" value="1"/>
</dbReference>
<dbReference type="AlphaFoldDB" id="A0A6L2LV32"/>
<dbReference type="Gene3D" id="3.10.10.10">
    <property type="entry name" value="HIV Type 1 Reverse Transcriptase, subunit A, domain 1"/>
    <property type="match status" value="2"/>
</dbReference>
<dbReference type="Pfam" id="PF00078">
    <property type="entry name" value="RVT_1"/>
    <property type="match status" value="1"/>
</dbReference>
<protein>
    <submittedName>
        <fullName evidence="4">Putative reverse transcriptase domain-containing protein</fullName>
    </submittedName>
</protein>
<evidence type="ECO:0000313" key="4">
    <source>
        <dbReference type="EMBL" id="GEU64005.1"/>
    </source>
</evidence>
<keyword evidence="4" id="KW-0808">Transferase</keyword>
<name>A0A6L2LV32_TANCI</name>
<evidence type="ECO:0000259" key="2">
    <source>
        <dbReference type="Pfam" id="PF00078"/>
    </source>
</evidence>
<keyword evidence="4" id="KW-0695">RNA-directed DNA polymerase</keyword>
<dbReference type="InterPro" id="IPR043128">
    <property type="entry name" value="Rev_trsase/Diguanyl_cyclase"/>
</dbReference>
<reference evidence="4" key="1">
    <citation type="journal article" date="2019" name="Sci. Rep.">
        <title>Draft genome of Tanacetum cinerariifolium, the natural source of mosquito coil.</title>
        <authorList>
            <person name="Yamashiro T."/>
            <person name="Shiraishi A."/>
            <person name="Satake H."/>
            <person name="Nakayama K."/>
        </authorList>
    </citation>
    <scope>NUCLEOTIDE SEQUENCE</scope>
</reference>
<dbReference type="PANTHER" id="PTHR24559:SF427">
    <property type="entry name" value="RNA-DIRECTED DNA POLYMERASE"/>
    <property type="match status" value="1"/>
</dbReference>